<dbReference type="RefSeq" id="WP_078761092.1">
    <property type="nucleotide sequence ID" value="NZ_FUWS01000004.1"/>
</dbReference>
<reference evidence="1 2" key="1">
    <citation type="submission" date="2017-02" db="EMBL/GenBank/DDBJ databases">
        <authorList>
            <person name="Peterson S.W."/>
        </authorList>
    </citation>
    <scope>NUCLEOTIDE SEQUENCE [LARGE SCALE GENOMIC DNA]</scope>
    <source>
        <strain evidence="1 2">DSM 45154</strain>
    </source>
</reference>
<gene>
    <name evidence="1" type="ORF">SAMN02745673_01713</name>
</gene>
<dbReference type="Proteomes" id="UP000190637">
    <property type="component" value="Unassembled WGS sequence"/>
</dbReference>
<name>A0A1T4PBD3_9ACTN</name>
<sequence length="199" mass="20721">MITPDHAGLTGVVHGLTRIGAATPPRLCCVRQNASGASATTPVELPDPGWGAWSTEEIALAVQGFAEHLVRPSAATRALLAEAGGDRITAVGLSYPAAVLTVDDPAFAERERRRAVGGSVAPIQELERHRSARAGLVAAIDGRVHMALCFENGPVADLDPSREEAVAPRLVRALVAVAVGVATVTRGEGYAHHLPDPRL</sequence>
<dbReference type="EMBL" id="FUWS01000004">
    <property type="protein sequence ID" value="SJZ88691.1"/>
    <property type="molecule type" value="Genomic_DNA"/>
</dbReference>
<dbReference type="AlphaFoldDB" id="A0A1T4PBD3"/>
<proteinExistence type="predicted"/>
<protein>
    <submittedName>
        <fullName evidence="1">Uncharacterized protein</fullName>
    </submittedName>
</protein>
<keyword evidence="2" id="KW-1185">Reference proteome</keyword>
<evidence type="ECO:0000313" key="1">
    <source>
        <dbReference type="EMBL" id="SJZ88691.1"/>
    </source>
</evidence>
<organism evidence="1 2">
    <name type="scientific">Marinactinospora thermotolerans DSM 45154</name>
    <dbReference type="NCBI Taxonomy" id="1122192"/>
    <lineage>
        <taxon>Bacteria</taxon>
        <taxon>Bacillati</taxon>
        <taxon>Actinomycetota</taxon>
        <taxon>Actinomycetes</taxon>
        <taxon>Streptosporangiales</taxon>
        <taxon>Nocardiopsidaceae</taxon>
        <taxon>Marinactinospora</taxon>
    </lineage>
</organism>
<dbReference type="OrthoDB" id="9767239at2"/>
<accession>A0A1T4PBD3</accession>
<evidence type="ECO:0000313" key="2">
    <source>
        <dbReference type="Proteomes" id="UP000190637"/>
    </source>
</evidence>